<sequence length="224" mass="24782">MPRPIDAYRGLAQSSRLRVLDALLDTPGIGLAELSDLTGLHVNTLRDHLRILEREGHVRSEVEHTGRRGRPRLRFSVVTAADRNEVAERHLRDAIRHGDLMRAVLPATESSLPTDATHQLDALYHHLHEVGLEPEVDEEALTIQLAPCRFHALLAEDGAIACRVHEELLRSLLERAGGPIVVDRVLPFTDAHTCRVHLALRERASQGSVLPSSVAANETPGVER</sequence>
<comment type="caution">
    <text evidence="1">The sequence shown here is derived from an EMBL/GenBank/DDBJ whole genome shotgun (WGS) entry which is preliminary data.</text>
</comment>
<dbReference type="SUPFAM" id="SSF46785">
    <property type="entry name" value="Winged helix' DNA-binding domain"/>
    <property type="match status" value="1"/>
</dbReference>
<protein>
    <submittedName>
        <fullName evidence="1">Helix-turn-helix domain-containing protein</fullName>
    </submittedName>
</protein>
<dbReference type="Proteomes" id="UP000678243">
    <property type="component" value="Unassembled WGS sequence"/>
</dbReference>
<dbReference type="InterPro" id="IPR036390">
    <property type="entry name" value="WH_DNA-bd_sf"/>
</dbReference>
<evidence type="ECO:0000313" key="2">
    <source>
        <dbReference type="Proteomes" id="UP000678243"/>
    </source>
</evidence>
<dbReference type="Gene3D" id="1.10.10.10">
    <property type="entry name" value="Winged helix-like DNA-binding domain superfamily/Winged helix DNA-binding domain"/>
    <property type="match status" value="1"/>
</dbReference>
<dbReference type="RefSeq" id="WP_211539585.1">
    <property type="nucleotide sequence ID" value="NZ_JAGTUK010000001.1"/>
</dbReference>
<proteinExistence type="predicted"/>
<dbReference type="EMBL" id="JAGTUK010000001">
    <property type="protein sequence ID" value="MBS0022489.1"/>
    <property type="molecule type" value="Genomic_DNA"/>
</dbReference>
<keyword evidence="2" id="KW-1185">Reference proteome</keyword>
<reference evidence="1 2" key="1">
    <citation type="submission" date="2021-04" db="EMBL/GenBank/DDBJ databases">
        <title>Whole genome analysis of root endophytic bacterium Microbacterium paraoxydans ku-mp colonizing RP-bio226 rice variety.</title>
        <authorList>
            <person name="Ulaganathan K."/>
            <person name="Latha B."/>
        </authorList>
    </citation>
    <scope>NUCLEOTIDE SEQUENCE [LARGE SCALE GENOMIC DNA]</scope>
    <source>
        <strain evidence="2">ku-mp</strain>
    </source>
</reference>
<name>A0ABS5IHP3_9MICO</name>
<dbReference type="Pfam" id="PF13412">
    <property type="entry name" value="HTH_24"/>
    <property type="match status" value="1"/>
</dbReference>
<evidence type="ECO:0000313" key="1">
    <source>
        <dbReference type="EMBL" id="MBS0022489.1"/>
    </source>
</evidence>
<accession>A0ABS5IHP3</accession>
<gene>
    <name evidence="1" type="ORF">KE274_00040</name>
</gene>
<organism evidence="1 2">
    <name type="scientific">Microbacterium paraoxydans</name>
    <dbReference type="NCBI Taxonomy" id="199592"/>
    <lineage>
        <taxon>Bacteria</taxon>
        <taxon>Bacillati</taxon>
        <taxon>Actinomycetota</taxon>
        <taxon>Actinomycetes</taxon>
        <taxon>Micrococcales</taxon>
        <taxon>Microbacteriaceae</taxon>
        <taxon>Microbacterium</taxon>
    </lineage>
</organism>
<dbReference type="InterPro" id="IPR036388">
    <property type="entry name" value="WH-like_DNA-bd_sf"/>
</dbReference>